<evidence type="ECO:0000256" key="1">
    <source>
        <dbReference type="ARBA" id="ARBA00023002"/>
    </source>
</evidence>
<dbReference type="Pfam" id="PF00248">
    <property type="entry name" value="Aldo_ket_red"/>
    <property type="match status" value="1"/>
</dbReference>
<sequence length="311" mass="34005">MRQVGSTGAPRFGKRSEWPALTSRAMSDTFRIAGTLPVHRLGFGAMRITGDGIWGPPRDEAEALRVLKRSLELGVDFIDTADSYGPYVSEELIARALHPYAPGLVIATKAGLTRPGPNQWVPNGRPEYLRNAVHASLRRLKQERLQLWQLHRIDASVPRDEQFGAIAQMQKDGLVEHVGLSEVSVAEIKAAQQHFKVATVQNLYNLVNRKSEAVLDFCEKEGIGFIPWYPLAAGALSRPGSLLASLAEKYGVTTSALALAWVLQRSPVMLPIPGTGKVKHLEENMMAATVTLSADDFARLDAQGRAEHAKG</sequence>
<dbReference type="AlphaFoldDB" id="A0A2W5VEL2"/>
<keyword evidence="1" id="KW-0560">Oxidoreductase</keyword>
<dbReference type="EMBL" id="QFQP01000007">
    <property type="protein sequence ID" value="PZR14534.1"/>
    <property type="molecule type" value="Genomic_DNA"/>
</dbReference>
<feature type="domain" description="NADP-dependent oxidoreductase" evidence="2">
    <location>
        <begin position="40"/>
        <end position="302"/>
    </location>
</feature>
<evidence type="ECO:0000259" key="2">
    <source>
        <dbReference type="Pfam" id="PF00248"/>
    </source>
</evidence>
<dbReference type="InterPro" id="IPR050791">
    <property type="entry name" value="Aldo-Keto_reductase"/>
</dbReference>
<dbReference type="Proteomes" id="UP000249061">
    <property type="component" value="Unassembled WGS sequence"/>
</dbReference>
<dbReference type="PANTHER" id="PTHR43625:SF40">
    <property type="entry name" value="ALDO-KETO REDUCTASE YAKC [NADP(+)]"/>
    <property type="match status" value="1"/>
</dbReference>
<organism evidence="3 4">
    <name type="scientific">Archangium gephyra</name>
    <dbReference type="NCBI Taxonomy" id="48"/>
    <lineage>
        <taxon>Bacteria</taxon>
        <taxon>Pseudomonadati</taxon>
        <taxon>Myxococcota</taxon>
        <taxon>Myxococcia</taxon>
        <taxon>Myxococcales</taxon>
        <taxon>Cystobacterineae</taxon>
        <taxon>Archangiaceae</taxon>
        <taxon>Archangium</taxon>
    </lineage>
</organism>
<dbReference type="InterPro" id="IPR020471">
    <property type="entry name" value="AKR"/>
</dbReference>
<protein>
    <submittedName>
        <fullName evidence="3">Oxidoreductase</fullName>
    </submittedName>
</protein>
<dbReference type="GO" id="GO:0016491">
    <property type="term" value="F:oxidoreductase activity"/>
    <property type="evidence" value="ECO:0007669"/>
    <property type="project" value="UniProtKB-KW"/>
</dbReference>
<dbReference type="CDD" id="cd19088">
    <property type="entry name" value="AKR_AKR13B1"/>
    <property type="match status" value="1"/>
</dbReference>
<dbReference type="InterPro" id="IPR036812">
    <property type="entry name" value="NAD(P)_OxRdtase_dom_sf"/>
</dbReference>
<dbReference type="SUPFAM" id="SSF51430">
    <property type="entry name" value="NAD(P)-linked oxidoreductase"/>
    <property type="match status" value="1"/>
</dbReference>
<dbReference type="PANTHER" id="PTHR43625">
    <property type="entry name" value="AFLATOXIN B1 ALDEHYDE REDUCTASE"/>
    <property type="match status" value="1"/>
</dbReference>
<dbReference type="PRINTS" id="PR00069">
    <property type="entry name" value="ALDKETRDTASE"/>
</dbReference>
<gene>
    <name evidence="3" type="ORF">DI536_10815</name>
</gene>
<dbReference type="GO" id="GO:0005737">
    <property type="term" value="C:cytoplasm"/>
    <property type="evidence" value="ECO:0007669"/>
    <property type="project" value="TreeGrafter"/>
</dbReference>
<dbReference type="Gene3D" id="3.20.20.100">
    <property type="entry name" value="NADP-dependent oxidoreductase domain"/>
    <property type="match status" value="1"/>
</dbReference>
<evidence type="ECO:0000313" key="4">
    <source>
        <dbReference type="Proteomes" id="UP000249061"/>
    </source>
</evidence>
<accession>A0A2W5VEL2</accession>
<reference evidence="3 4" key="1">
    <citation type="submission" date="2017-08" db="EMBL/GenBank/DDBJ databases">
        <title>Infants hospitalized years apart are colonized by the same room-sourced microbial strains.</title>
        <authorList>
            <person name="Brooks B."/>
            <person name="Olm M.R."/>
            <person name="Firek B.A."/>
            <person name="Baker R."/>
            <person name="Thomas B.C."/>
            <person name="Morowitz M.J."/>
            <person name="Banfield J.F."/>
        </authorList>
    </citation>
    <scope>NUCLEOTIDE SEQUENCE [LARGE SCALE GENOMIC DNA]</scope>
    <source>
        <strain evidence="3">S2_003_000_R2_14</strain>
    </source>
</reference>
<proteinExistence type="predicted"/>
<dbReference type="InterPro" id="IPR023210">
    <property type="entry name" value="NADP_OxRdtase_dom"/>
</dbReference>
<evidence type="ECO:0000313" key="3">
    <source>
        <dbReference type="EMBL" id="PZR14534.1"/>
    </source>
</evidence>
<comment type="caution">
    <text evidence="3">The sequence shown here is derived from an EMBL/GenBank/DDBJ whole genome shotgun (WGS) entry which is preliminary data.</text>
</comment>
<name>A0A2W5VEL2_9BACT</name>